<gene>
    <name evidence="1" type="ORF">UVI_02020160</name>
</gene>
<proteinExistence type="predicted"/>
<dbReference type="EMBL" id="BBTG02000008">
    <property type="protein sequence ID" value="GAO18105.1"/>
    <property type="molecule type" value="Genomic_DNA"/>
</dbReference>
<comment type="caution">
    <text evidence="1">The sequence shown here is derived from an EMBL/GenBank/DDBJ whole genome shotgun (WGS) entry which is preliminary data.</text>
</comment>
<reference evidence="2" key="1">
    <citation type="journal article" date="2016" name="Genome Announc.">
        <title>Genome sequence of Ustilaginoidea virens IPU010, a rice pathogenic fungus causing false smut.</title>
        <authorList>
            <person name="Kumagai T."/>
            <person name="Ishii T."/>
            <person name="Terai G."/>
            <person name="Umemura M."/>
            <person name="Machida M."/>
            <person name="Asai K."/>
        </authorList>
    </citation>
    <scope>NUCLEOTIDE SEQUENCE [LARGE SCALE GENOMIC DNA]</scope>
    <source>
        <strain evidence="2">IPU010</strain>
    </source>
</reference>
<evidence type="ECO:0000313" key="1">
    <source>
        <dbReference type="EMBL" id="GAO18105.1"/>
    </source>
</evidence>
<protein>
    <submittedName>
        <fullName evidence="1">Uncharacterized protein</fullName>
    </submittedName>
</protein>
<name>A0A1B5L6A7_USTVR</name>
<evidence type="ECO:0000313" key="2">
    <source>
        <dbReference type="Proteomes" id="UP000054053"/>
    </source>
</evidence>
<organism evidence="1 2">
    <name type="scientific">Ustilaginoidea virens</name>
    <name type="common">Rice false smut fungus</name>
    <name type="synonym">Villosiclava virens</name>
    <dbReference type="NCBI Taxonomy" id="1159556"/>
    <lineage>
        <taxon>Eukaryota</taxon>
        <taxon>Fungi</taxon>
        <taxon>Dikarya</taxon>
        <taxon>Ascomycota</taxon>
        <taxon>Pezizomycotina</taxon>
        <taxon>Sordariomycetes</taxon>
        <taxon>Hypocreomycetidae</taxon>
        <taxon>Hypocreales</taxon>
        <taxon>Clavicipitaceae</taxon>
        <taxon>Ustilaginoidea</taxon>
    </lineage>
</organism>
<dbReference type="Proteomes" id="UP000054053">
    <property type="component" value="Unassembled WGS sequence"/>
</dbReference>
<dbReference type="AlphaFoldDB" id="A0A1B5L6A7"/>
<accession>A0A1B5L6A7</accession>
<sequence>MPIVSAATVGWVLKVSNWGHLFFNLGVALPNEKSVGNQYTFSSQALNDWASTDMNSSSSAKSEDMTIPWPAYPTESPVDGHYSQYTQPPYVALTWTSGTSEAERHDEMNWGDYPAPMRSISYGGENGESQPQARFLSMAQAQGYDRRQSGMSDVYSHFPTTVAGASANHLNAPSQAVPGAAFSPEVNLWQTQQSVASQGQTAAWQYALPGASQAVMVDEHCGLPTVTQAPSGVYYST</sequence>